<evidence type="ECO:0000256" key="7">
    <source>
        <dbReference type="SAM" id="Phobius"/>
    </source>
</evidence>
<dbReference type="InterPro" id="IPR036095">
    <property type="entry name" value="PTS_EIIB-like_sf"/>
</dbReference>
<dbReference type="InterPro" id="IPR050864">
    <property type="entry name" value="Bacterial_PTS_Sugar_Transport"/>
</dbReference>
<feature type="transmembrane region" description="Helical" evidence="7">
    <location>
        <begin position="351"/>
        <end position="367"/>
    </location>
</feature>
<keyword evidence="2" id="KW-0597">Phosphoprotein</keyword>
<dbReference type="RefSeq" id="WP_303662343.1">
    <property type="nucleotide sequence ID" value="NZ_CP027019.1"/>
</dbReference>
<evidence type="ECO:0000313" key="10">
    <source>
        <dbReference type="EMBL" id="AVP48997.1"/>
    </source>
</evidence>
<evidence type="ECO:0000256" key="3">
    <source>
        <dbReference type="ARBA" id="ARBA00022597"/>
    </source>
</evidence>
<dbReference type="SUPFAM" id="SSF52794">
    <property type="entry name" value="PTS system IIB component-like"/>
    <property type="match status" value="1"/>
</dbReference>
<reference evidence="11" key="1">
    <citation type="submission" date="2018-02" db="EMBL/GenBank/DDBJ databases">
        <title>Firefly genomes illuminate parallel origins of bioluminescence in beetles.</title>
        <authorList>
            <person name="Fallon T.R."/>
            <person name="Lower S.E.S."/>
            <person name="Behringer M."/>
            <person name="Weng J.-K."/>
        </authorList>
    </citation>
    <scope>NUCLEOTIDE SEQUENCE [LARGE SCALE GENOMIC DNA]</scope>
</reference>
<keyword evidence="4" id="KW-0808">Transferase</keyword>
<dbReference type="CDD" id="cd05569">
    <property type="entry name" value="PTS_IIB_fructose"/>
    <property type="match status" value="1"/>
</dbReference>
<dbReference type="InterPro" id="IPR004715">
    <property type="entry name" value="PTS_IIA_fruc"/>
</dbReference>
<feature type="transmembrane region" description="Helical" evidence="7">
    <location>
        <begin position="564"/>
        <end position="582"/>
    </location>
</feature>
<feature type="transmembrane region" description="Helical" evidence="7">
    <location>
        <begin position="616"/>
        <end position="635"/>
    </location>
</feature>
<dbReference type="GO" id="GO:0009401">
    <property type="term" value="P:phosphoenolpyruvate-dependent sugar phosphotransferase system"/>
    <property type="evidence" value="ECO:0007669"/>
    <property type="project" value="UniProtKB-KW"/>
</dbReference>
<keyword evidence="3" id="KW-0762">Sugar transport</keyword>
<evidence type="ECO:0000256" key="6">
    <source>
        <dbReference type="ARBA" id="ARBA00022777"/>
    </source>
</evidence>
<feature type="transmembrane region" description="Helical" evidence="7">
    <location>
        <begin position="451"/>
        <end position="468"/>
    </location>
</feature>
<dbReference type="InterPro" id="IPR013011">
    <property type="entry name" value="PTS_EIIB_2"/>
</dbReference>
<keyword evidence="6" id="KW-0418">Kinase</keyword>
<dbReference type="Pfam" id="PF00359">
    <property type="entry name" value="PTS_EIIA_2"/>
    <property type="match status" value="1"/>
</dbReference>
<dbReference type="PROSITE" id="PS51099">
    <property type="entry name" value="PTS_EIIB_TYPE_2"/>
    <property type="match status" value="1"/>
</dbReference>
<dbReference type="GO" id="GO:0090563">
    <property type="term" value="F:protein-phosphocysteine-sugar phosphotransferase activity"/>
    <property type="evidence" value="ECO:0007669"/>
    <property type="project" value="TreeGrafter"/>
</dbReference>
<protein>
    <submittedName>
        <fullName evidence="10">Uncharacterized protein</fullName>
    </submittedName>
</protein>
<keyword evidence="7" id="KW-1133">Transmembrane helix</keyword>
<evidence type="ECO:0000313" key="11">
    <source>
        <dbReference type="Proteomes" id="UP000239250"/>
    </source>
</evidence>
<dbReference type="InterPro" id="IPR003353">
    <property type="entry name" value="PTS_IIB_fruc"/>
</dbReference>
<gene>
    <name evidence="10" type="ORF">C5T88_00110</name>
</gene>
<dbReference type="Pfam" id="PF02302">
    <property type="entry name" value="PTS_IIB"/>
    <property type="match status" value="1"/>
</dbReference>
<evidence type="ECO:0000256" key="1">
    <source>
        <dbReference type="ARBA" id="ARBA00022448"/>
    </source>
</evidence>
<proteinExistence type="predicted"/>
<keyword evidence="1" id="KW-0813">Transport</keyword>
<dbReference type="Gene3D" id="3.40.50.2300">
    <property type="match status" value="1"/>
</dbReference>
<keyword evidence="7" id="KW-0812">Transmembrane</keyword>
<dbReference type="InterPro" id="IPR016152">
    <property type="entry name" value="PTrfase/Anion_transptr"/>
</dbReference>
<dbReference type="PROSITE" id="PS51094">
    <property type="entry name" value="PTS_EIIA_TYPE_2"/>
    <property type="match status" value="1"/>
</dbReference>
<dbReference type="Proteomes" id="UP000239250">
    <property type="component" value="Chromosome"/>
</dbReference>
<evidence type="ECO:0000259" key="9">
    <source>
        <dbReference type="PROSITE" id="PS51099"/>
    </source>
</evidence>
<dbReference type="CDD" id="cd00211">
    <property type="entry name" value="PTS_IIA_fru"/>
    <property type="match status" value="1"/>
</dbReference>
<organism evidence="10 11">
    <name type="scientific">Williamsoniiplasma luminosum</name>
    <dbReference type="NCBI Taxonomy" id="214888"/>
    <lineage>
        <taxon>Bacteria</taxon>
        <taxon>Bacillati</taxon>
        <taxon>Mycoplasmatota</taxon>
        <taxon>Mollicutes</taxon>
        <taxon>Entomoplasmatales</taxon>
        <taxon>Williamsoniiplasma</taxon>
    </lineage>
</organism>
<dbReference type="InterPro" id="IPR003501">
    <property type="entry name" value="PTS_EIIB_2/3"/>
</dbReference>
<evidence type="ECO:0000256" key="5">
    <source>
        <dbReference type="ARBA" id="ARBA00022683"/>
    </source>
</evidence>
<evidence type="ECO:0000259" key="8">
    <source>
        <dbReference type="PROSITE" id="PS51094"/>
    </source>
</evidence>
<evidence type="ECO:0000256" key="2">
    <source>
        <dbReference type="ARBA" id="ARBA00022553"/>
    </source>
</evidence>
<dbReference type="PANTHER" id="PTHR30505">
    <property type="entry name" value="FRUCTOSE-LIKE PERMEASE"/>
    <property type="match status" value="1"/>
</dbReference>
<feature type="domain" description="PTS EIIA type-2" evidence="8">
    <location>
        <begin position="4"/>
        <end position="149"/>
    </location>
</feature>
<dbReference type="InterPro" id="IPR002178">
    <property type="entry name" value="PTS_EIIA_type-2_dom"/>
</dbReference>
<dbReference type="EMBL" id="CP027019">
    <property type="protein sequence ID" value="AVP48997.1"/>
    <property type="molecule type" value="Genomic_DNA"/>
</dbReference>
<dbReference type="AlphaFoldDB" id="A0A2S0NJ01"/>
<feature type="domain" description="PTS EIIB type-2" evidence="9">
    <location>
        <begin position="166"/>
        <end position="261"/>
    </location>
</feature>
<feature type="transmembrane region" description="Helical" evidence="7">
    <location>
        <begin position="373"/>
        <end position="391"/>
    </location>
</feature>
<feature type="transmembrane region" description="Helical" evidence="7">
    <location>
        <begin position="324"/>
        <end position="344"/>
    </location>
</feature>
<dbReference type="SUPFAM" id="SSF55804">
    <property type="entry name" value="Phoshotransferase/anion transport protein"/>
    <property type="match status" value="1"/>
</dbReference>
<dbReference type="GO" id="GO:0016301">
    <property type="term" value="F:kinase activity"/>
    <property type="evidence" value="ECO:0007669"/>
    <property type="project" value="UniProtKB-KW"/>
</dbReference>
<name>A0A2S0NJ01_9MOLU</name>
<dbReference type="GO" id="GO:0022877">
    <property type="term" value="F:protein-N(PI)-phosphohistidine-fructose phosphotransferase system transporter activity"/>
    <property type="evidence" value="ECO:0007669"/>
    <property type="project" value="InterPro"/>
</dbReference>
<keyword evidence="7" id="KW-0472">Membrane</keyword>
<dbReference type="NCBIfam" id="TIGR00848">
    <property type="entry name" value="fruA"/>
    <property type="match status" value="1"/>
</dbReference>
<evidence type="ECO:0000256" key="4">
    <source>
        <dbReference type="ARBA" id="ARBA00022679"/>
    </source>
</evidence>
<sequence>MVDKILKKEYIFLDIDLKNADEVFDFIAKTAKENDICDNVLGLIEKLKEREKLSSTGFESGFAIPHTQYEAIKKNAIFFIRLKEGVEWLSMDGQPSRLFFCILVGTNNNGEEHITILGQIASKLMDQNFITNIQNASSKDGVLELFDSQNELETQQNNDTKNQDFYVAISACTFGLAHTYLAEQKLLNYAKEHNFEIKIETHGSQGDKNIITPEDLKRAKGVLIAVDKEINLKHIKHENIYSVRTIDAIKNTKHCFDVLNGEIHRNKTKEQINFFFKVRLQQVSNKSVQLTYNIFRYMALIIGILALISTYLSDTNKINDFINVLSYSRFAVEPIFAYFLIKYLTKSETSAGSISIIIFAMNIYSNFIQKNNYAYGIIGVVFLLIIVYFWNKYIYVLNQKVIKDKKIQGGTKWLLQILIVIISLFIVYYTYDWFGKLNDSILLSIMEYDQKHWWFRMIIASVFLFMMTIDMGGPINKWTIIISAILMFESFAINPTKPWLTPITAQVLGITMPGLSLWVRGKILSNKLTENEKASCLNAGKQAYNGISEGAIWSIKEYGWKTHLNNLILAIYCGAVIGLLNIQTYGGYNMFLGAIFGFSTDNIFQLFNLDFKSFNIGFLVLTTTAPIFGGLLSVLTMQPKK</sequence>
<feature type="transmembrane region" description="Helical" evidence="7">
    <location>
        <begin position="412"/>
        <end position="431"/>
    </location>
</feature>
<feature type="transmembrane region" description="Helical" evidence="7">
    <location>
        <begin position="294"/>
        <end position="312"/>
    </location>
</feature>
<keyword evidence="5" id="KW-0598">Phosphotransferase system</keyword>
<accession>A0A2S0NJ01</accession>
<dbReference type="PANTHER" id="PTHR30505:SF0">
    <property type="entry name" value="FRUCTOSE-LIKE PTS SYSTEM EIIBC COMPONENT-RELATED"/>
    <property type="match status" value="1"/>
</dbReference>
<dbReference type="NCBIfam" id="TIGR00829">
    <property type="entry name" value="FRU"/>
    <property type="match status" value="1"/>
</dbReference>
<dbReference type="Gene3D" id="3.40.930.10">
    <property type="entry name" value="Mannitol-specific EII, Chain A"/>
    <property type="match status" value="1"/>
</dbReference>
<dbReference type="GO" id="GO:0005886">
    <property type="term" value="C:plasma membrane"/>
    <property type="evidence" value="ECO:0007669"/>
    <property type="project" value="TreeGrafter"/>
</dbReference>